<feature type="domain" description="FAD-binding" evidence="6">
    <location>
        <begin position="5"/>
        <end position="337"/>
    </location>
</feature>
<accession>A0AAJ1WZ88</accession>
<dbReference type="RefSeq" id="WP_230366792.1">
    <property type="nucleotide sequence ID" value="NZ_JAJALK010000007.1"/>
</dbReference>
<evidence type="ECO:0000256" key="1">
    <source>
        <dbReference type="ARBA" id="ARBA00022630"/>
    </source>
</evidence>
<organism evidence="7 8">
    <name type="scientific">Methylobacterium brachiatum</name>
    <dbReference type="NCBI Taxonomy" id="269660"/>
    <lineage>
        <taxon>Bacteria</taxon>
        <taxon>Pseudomonadati</taxon>
        <taxon>Pseudomonadota</taxon>
        <taxon>Alphaproteobacteria</taxon>
        <taxon>Hyphomicrobiales</taxon>
        <taxon>Methylobacteriaceae</taxon>
        <taxon>Methylobacterium</taxon>
    </lineage>
</organism>
<dbReference type="InterPro" id="IPR036188">
    <property type="entry name" value="FAD/NAD-bd_sf"/>
</dbReference>
<evidence type="ECO:0000256" key="5">
    <source>
        <dbReference type="HAMAP-Rule" id="MF_00845"/>
    </source>
</evidence>
<comment type="catalytic activity">
    <reaction evidence="5">
        <text>a tetracycline + NADPH + O2 + H(+) = an 11a-hydroxytetracycline + NADP(+) + H2O</text>
        <dbReference type="Rhea" id="RHEA:61444"/>
        <dbReference type="ChEBI" id="CHEBI:15377"/>
        <dbReference type="ChEBI" id="CHEBI:15378"/>
        <dbReference type="ChEBI" id="CHEBI:15379"/>
        <dbReference type="ChEBI" id="CHEBI:57783"/>
        <dbReference type="ChEBI" id="CHEBI:58349"/>
        <dbReference type="ChEBI" id="CHEBI:144644"/>
        <dbReference type="ChEBI" id="CHEBI:144645"/>
    </reaction>
</comment>
<dbReference type="SUPFAM" id="SSF51905">
    <property type="entry name" value="FAD/NAD(P)-binding domain"/>
    <property type="match status" value="1"/>
</dbReference>
<dbReference type="InterPro" id="IPR002938">
    <property type="entry name" value="FAD-bd"/>
</dbReference>
<keyword evidence="1 5" id="KW-0285">Flavoprotein</keyword>
<evidence type="ECO:0000256" key="4">
    <source>
        <dbReference type="ARBA" id="ARBA00023033"/>
    </source>
</evidence>
<gene>
    <name evidence="7" type="ORF">QO001_004006</name>
</gene>
<evidence type="ECO:0000256" key="2">
    <source>
        <dbReference type="ARBA" id="ARBA00022827"/>
    </source>
</evidence>
<sequence length="379" mass="39425">MRQAIAIIGAGLGGLVLARILHLHGVAATIYEAEPSAEARAQGGLLDLHEDTGQAALKAAGLFESFLARVRPGEDAKRIVDKDGAVLLDKPGSPLGHRPEIGRGDLRRMLIAALPPGTIRWGHKVVSVAPGARGRHTVTFADGATVTSDLLVGADGAWSTVRPRLSKARPAYSGIAFVETSLLAGAARYRDSADAIGSGTLLALAPGRGILAHRYADGTLHIYAALRQPAEWFAAMGIPDAPESLARIAGPFAGWAPQLAALVGHSDTAPILRLIHALPTDHRWARVPGVTLLGDAAHLMSPFSGAGANLALYDGADLARALIAAPDSVEAALSRYEGDLFPRSTEFAIAAAENLARFFGDGAPHSVVALFKGGGRKRP</sequence>
<feature type="binding site" evidence="5">
    <location>
        <position position="295"/>
    </location>
    <ligand>
        <name>FAD</name>
        <dbReference type="ChEBI" id="CHEBI:57692"/>
    </ligand>
</feature>
<protein>
    <recommendedName>
        <fullName evidence="5">Flavin-dependent monooxygenase</fullName>
    </recommendedName>
    <alternativeName>
        <fullName evidence="5">TetX monooxygenase</fullName>
        <shortName evidence="5">TetX</shortName>
        <ecNumber evidence="5">1.14.13.-</ecNumber>
    </alternativeName>
</protein>
<evidence type="ECO:0000313" key="7">
    <source>
        <dbReference type="EMBL" id="MDQ0545068.1"/>
    </source>
</evidence>
<comment type="cofactor">
    <cofactor evidence="5">
        <name>FAD</name>
        <dbReference type="ChEBI" id="CHEBI:57692"/>
    </cofactor>
</comment>
<comment type="caution">
    <text evidence="7">The sequence shown here is derived from an EMBL/GenBank/DDBJ whole genome shotgun (WGS) entry which is preliminary data.</text>
</comment>
<keyword evidence="3 5" id="KW-0560">Oxidoreductase</keyword>
<keyword evidence="5" id="KW-0521">NADP</keyword>
<dbReference type="Proteomes" id="UP001223420">
    <property type="component" value="Unassembled WGS sequence"/>
</dbReference>
<evidence type="ECO:0000313" key="8">
    <source>
        <dbReference type="Proteomes" id="UP001223420"/>
    </source>
</evidence>
<dbReference type="GO" id="GO:0071949">
    <property type="term" value="F:FAD binding"/>
    <property type="evidence" value="ECO:0007669"/>
    <property type="project" value="InterPro"/>
</dbReference>
<dbReference type="InterPro" id="IPR043683">
    <property type="entry name" value="TetX_monooxygenase"/>
</dbReference>
<dbReference type="Pfam" id="PF01494">
    <property type="entry name" value="FAD_binding_3"/>
    <property type="match status" value="1"/>
</dbReference>
<dbReference type="PRINTS" id="PR00420">
    <property type="entry name" value="RNGMNOXGNASE"/>
</dbReference>
<keyword evidence="5" id="KW-0963">Cytoplasm</keyword>
<evidence type="ECO:0000259" key="6">
    <source>
        <dbReference type="Pfam" id="PF01494"/>
    </source>
</evidence>
<feature type="binding site" evidence="5">
    <location>
        <position position="40"/>
    </location>
    <ligand>
        <name>NADPH</name>
        <dbReference type="ChEBI" id="CHEBI:57783"/>
    </ligand>
</feature>
<dbReference type="PANTHER" id="PTHR46972:SF1">
    <property type="entry name" value="FAD DEPENDENT OXIDOREDUCTASE DOMAIN-CONTAINING PROTEIN"/>
    <property type="match status" value="1"/>
</dbReference>
<dbReference type="GO" id="GO:0046677">
    <property type="term" value="P:response to antibiotic"/>
    <property type="evidence" value="ECO:0007669"/>
    <property type="project" value="InterPro"/>
</dbReference>
<comment type="subunit">
    <text evidence="5">Monomer.</text>
</comment>
<feature type="binding site" evidence="5">
    <location>
        <position position="47"/>
    </location>
    <ligand>
        <name>FAD</name>
        <dbReference type="ChEBI" id="CHEBI:57692"/>
    </ligand>
</feature>
<comment type="similarity">
    <text evidence="5">Belongs to the aromatic-ring hydroxylase family. TetX subfamily.</text>
</comment>
<reference evidence="7" key="1">
    <citation type="submission" date="2023-07" db="EMBL/GenBank/DDBJ databases">
        <title>Genomic Encyclopedia of Type Strains, Phase IV (KMG-IV): sequencing the most valuable type-strain genomes for metagenomic binning, comparative biology and taxonomic classification.</title>
        <authorList>
            <person name="Goeker M."/>
        </authorList>
    </citation>
    <scope>NUCLEOTIDE SEQUENCE</scope>
    <source>
        <strain evidence="7">DSM 19569</strain>
    </source>
</reference>
<dbReference type="HAMAP" id="MF_00845">
    <property type="entry name" value="TetX_monooxygenase"/>
    <property type="match status" value="1"/>
</dbReference>
<keyword evidence="2 5" id="KW-0274">FAD</keyword>
<comment type="function">
    <text evidence="5">An FAD-requiring monooxygenase active on some tetracycline antibiotic derivatives, which leads to their inactivation. Hydroxylates carbon 11a of tetracycline and some analogs.</text>
</comment>
<comment type="domain">
    <text evidence="5">Consists of an N-terminal FAD-binding domain with a Rossman fold and a C-terminal substrate-binding domain.</text>
</comment>
<name>A0AAJ1WZ88_9HYPH</name>
<dbReference type="GO" id="GO:0005737">
    <property type="term" value="C:cytoplasm"/>
    <property type="evidence" value="ECO:0007669"/>
    <property type="project" value="UniProtKB-SubCell"/>
</dbReference>
<proteinExistence type="inferred from homology"/>
<dbReference type="Gene3D" id="3.50.50.60">
    <property type="entry name" value="FAD/NAD(P)-binding domain"/>
    <property type="match status" value="1"/>
</dbReference>
<dbReference type="GO" id="GO:0004497">
    <property type="term" value="F:monooxygenase activity"/>
    <property type="evidence" value="ECO:0007669"/>
    <property type="project" value="UniProtKB-UniRule"/>
</dbReference>
<dbReference type="EMBL" id="JAUSWL010000007">
    <property type="protein sequence ID" value="MDQ0545068.1"/>
    <property type="molecule type" value="Genomic_DNA"/>
</dbReference>
<keyword evidence="5" id="KW-0547">Nucleotide-binding</keyword>
<dbReference type="EC" id="1.14.13.-" evidence="5"/>
<feature type="binding site" evidence="5">
    <location>
        <position position="103"/>
    </location>
    <ligand>
        <name>FAD</name>
        <dbReference type="ChEBI" id="CHEBI:57692"/>
    </ligand>
</feature>
<dbReference type="AlphaFoldDB" id="A0AAJ1WZ88"/>
<comment type="subcellular location">
    <subcellularLocation>
        <location evidence="5">Cytoplasm</location>
    </subcellularLocation>
</comment>
<evidence type="ECO:0000256" key="3">
    <source>
        <dbReference type="ARBA" id="ARBA00023002"/>
    </source>
</evidence>
<keyword evidence="4 5" id="KW-0503">Monooxygenase</keyword>
<dbReference type="PANTHER" id="PTHR46972">
    <property type="entry name" value="MONOOXYGENASE ASQM-RELATED"/>
    <property type="match status" value="1"/>
</dbReference>